<comment type="caution">
    <text evidence="3">The sequence shown here is derived from an EMBL/GenBank/DDBJ whole genome shotgun (WGS) entry which is preliminary data.</text>
</comment>
<proteinExistence type="predicted"/>
<dbReference type="EMBL" id="RBXT01000001">
    <property type="protein sequence ID" value="RKT79311.1"/>
    <property type="molecule type" value="Genomic_DNA"/>
</dbReference>
<accession>A0A495XXJ1</accession>
<dbReference type="AlphaFoldDB" id="A0A495XXJ1"/>
<keyword evidence="1" id="KW-0472">Membrane</keyword>
<dbReference type="EMBL" id="JACHVT010000003">
    <property type="protein sequence ID" value="MBB2986561.1"/>
    <property type="molecule type" value="Genomic_DNA"/>
</dbReference>
<feature type="transmembrane region" description="Helical" evidence="1">
    <location>
        <begin position="36"/>
        <end position="55"/>
    </location>
</feature>
<keyword evidence="4" id="KW-1185">Reference proteome</keyword>
<sequence>MSRHLKLGLGAALFVLGALWTLQGLGAIGGSAMSGVTLWAVVGPLVALVGVVLAVRGVRTPR</sequence>
<gene>
    <name evidence="3" type="ORF">DFJ68_2778</name>
    <name evidence="2" type="ORF">FHW14_001715</name>
</gene>
<keyword evidence="1" id="KW-1133">Transmembrane helix</keyword>
<organism evidence="3 4">
    <name type="scientific">Terracoccus luteus</name>
    <dbReference type="NCBI Taxonomy" id="53356"/>
    <lineage>
        <taxon>Bacteria</taxon>
        <taxon>Bacillati</taxon>
        <taxon>Actinomycetota</taxon>
        <taxon>Actinomycetes</taxon>
        <taxon>Micrococcales</taxon>
        <taxon>Intrasporangiaceae</taxon>
        <taxon>Terracoccus</taxon>
    </lineage>
</organism>
<evidence type="ECO:0000256" key="1">
    <source>
        <dbReference type="SAM" id="Phobius"/>
    </source>
</evidence>
<evidence type="ECO:0000313" key="5">
    <source>
        <dbReference type="Proteomes" id="UP000590811"/>
    </source>
</evidence>
<dbReference type="RefSeq" id="WP_121034098.1">
    <property type="nucleotide sequence ID" value="NZ_JACHVT010000003.1"/>
</dbReference>
<dbReference type="Proteomes" id="UP000278440">
    <property type="component" value="Unassembled WGS sequence"/>
</dbReference>
<name>A0A495XXJ1_9MICO</name>
<evidence type="ECO:0000313" key="3">
    <source>
        <dbReference type="EMBL" id="RKT79311.1"/>
    </source>
</evidence>
<keyword evidence="1" id="KW-0812">Transmembrane</keyword>
<reference evidence="2 5" key="2">
    <citation type="submission" date="2020-08" db="EMBL/GenBank/DDBJ databases">
        <title>Genomic Encyclopedia of Type Strains, Phase IV (KMG-V): Genome sequencing to study the core and pangenomes of soil and plant-associated prokaryotes.</title>
        <authorList>
            <person name="Whitman W."/>
        </authorList>
    </citation>
    <scope>NUCLEOTIDE SEQUENCE [LARGE SCALE GENOMIC DNA]</scope>
    <source>
        <strain evidence="2 5">B3ACCR2</strain>
    </source>
</reference>
<dbReference type="Proteomes" id="UP000590811">
    <property type="component" value="Unassembled WGS sequence"/>
</dbReference>
<evidence type="ECO:0000313" key="4">
    <source>
        <dbReference type="Proteomes" id="UP000278440"/>
    </source>
</evidence>
<evidence type="ECO:0000313" key="2">
    <source>
        <dbReference type="EMBL" id="MBB2986561.1"/>
    </source>
</evidence>
<reference evidence="3 4" key="1">
    <citation type="submission" date="2018-10" db="EMBL/GenBank/DDBJ databases">
        <title>Sequencing the genomes of 1000 actinobacteria strains.</title>
        <authorList>
            <person name="Klenk H.-P."/>
        </authorList>
    </citation>
    <scope>NUCLEOTIDE SEQUENCE [LARGE SCALE GENOMIC DNA]</scope>
    <source>
        <strain evidence="3 4">DSM 44267</strain>
    </source>
</reference>
<protein>
    <submittedName>
        <fullName evidence="2">Putative membrane protein</fullName>
    </submittedName>
</protein>